<keyword evidence="2" id="KW-1185">Reference proteome</keyword>
<evidence type="ECO:0000313" key="1">
    <source>
        <dbReference type="EMBL" id="CRL41327.1"/>
    </source>
</evidence>
<reference evidence="2" key="1">
    <citation type="submission" date="2015-05" db="EMBL/GenBank/DDBJ databases">
        <authorList>
            <consortium name="Pathogen Informatics"/>
        </authorList>
    </citation>
    <scope>NUCLEOTIDE SEQUENCE [LARGE SCALE GENOMIC DNA]</scope>
    <source>
        <strain evidence="2">L1-83</strain>
    </source>
</reference>
<proteinExistence type="predicted"/>
<protein>
    <recommendedName>
        <fullName evidence="3">DUF3970 domain-containing protein</fullName>
    </recommendedName>
</protein>
<sequence length="58" mass="6894">MLKVRLMGTKNDITWFGKILKRNPKIEVTEFSNLYPNKGTKKFYRAYVEVSKRNIAEK</sequence>
<dbReference type="RefSeq" id="WP_197279154.1">
    <property type="nucleotide sequence ID" value="NZ_CVRS01000091.1"/>
</dbReference>
<evidence type="ECO:0000313" key="2">
    <source>
        <dbReference type="Proteomes" id="UP000049828"/>
    </source>
</evidence>
<dbReference type="EMBL" id="CVRS01000091">
    <property type="protein sequence ID" value="CRL41327.1"/>
    <property type="molecule type" value="Genomic_DNA"/>
</dbReference>
<name>A0A0M6WX92_9FIRM</name>
<evidence type="ECO:0008006" key="3">
    <source>
        <dbReference type="Google" id="ProtNLM"/>
    </source>
</evidence>
<dbReference type="Proteomes" id="UP000049828">
    <property type="component" value="Unassembled WGS sequence"/>
</dbReference>
<gene>
    <name evidence="1" type="ORF">RIL183_29231</name>
</gene>
<dbReference type="AlphaFoldDB" id="A0A0M6WX92"/>
<organism evidence="1 2">
    <name type="scientific">Roseburia inulinivorans</name>
    <dbReference type="NCBI Taxonomy" id="360807"/>
    <lineage>
        <taxon>Bacteria</taxon>
        <taxon>Bacillati</taxon>
        <taxon>Bacillota</taxon>
        <taxon>Clostridia</taxon>
        <taxon>Lachnospirales</taxon>
        <taxon>Lachnospiraceae</taxon>
        <taxon>Roseburia</taxon>
    </lineage>
</organism>
<accession>A0A0M6WX92</accession>